<evidence type="ECO:0000256" key="1">
    <source>
        <dbReference type="ARBA" id="ARBA00022737"/>
    </source>
</evidence>
<name>A0A6A6MY95_HEVBR</name>
<dbReference type="InterPro" id="IPR002885">
    <property type="entry name" value="PPR_rpt"/>
</dbReference>
<sequence length="555" mass="64018">MVMPILVNLLIINKVFKIKCNNLEPWKPRRTTYKQALRNEQPPKRSGKRAQVAARFLISLALLCNSTSPSPPKSIPFGVPVPQILANLIVTNESPPHTIPQDNSTKHKTLLVESYHEHRRLKVLLAKLNKKGSCPLEMLQDDGDWSKEHFWAVIRFLKLSSRSKEVLQVFDTWKNIEKSRINEFNYEKIIGLLSEEDLMEDASLAFMEMKSFGLSPSLQIYNSLVHSYARNGKFDDALFYLNQMKETNLPLESDTYDGLIQAYGKYKMYDEMGMCLKKMELDGCSPDCFTYNLLIQEFAKAGLLNKMERVYQSMRTKRMDLRSSTLIAMLEAYVNFGIVEKMDKILRRMWNSKATLKEDLIRKMAVVYIENFMYSRLDDLGDDLSSRNGKTDIVWCLHLLSNSCSLSQKGMDSIVRDMEQAKVSWNVTFANIILLAYLKMKDFTHLRMLLSKLTNLHVEPDIVTVGILFDACDLGFHGTGILETWRRMGLLYRCVEMQTDPLVLTAFGKGQFLRRCEESYASLDPNAREKKKWTYCNLIDLVAKNNGKQHQLNAR</sequence>
<evidence type="ECO:0000313" key="3">
    <source>
        <dbReference type="EMBL" id="KAF2318087.1"/>
    </source>
</evidence>
<feature type="repeat" description="PPR" evidence="2">
    <location>
        <begin position="287"/>
        <end position="321"/>
    </location>
</feature>
<organism evidence="3 4">
    <name type="scientific">Hevea brasiliensis</name>
    <name type="common">Para rubber tree</name>
    <name type="synonym">Siphonia brasiliensis</name>
    <dbReference type="NCBI Taxonomy" id="3981"/>
    <lineage>
        <taxon>Eukaryota</taxon>
        <taxon>Viridiplantae</taxon>
        <taxon>Streptophyta</taxon>
        <taxon>Embryophyta</taxon>
        <taxon>Tracheophyta</taxon>
        <taxon>Spermatophyta</taxon>
        <taxon>Magnoliopsida</taxon>
        <taxon>eudicotyledons</taxon>
        <taxon>Gunneridae</taxon>
        <taxon>Pentapetalae</taxon>
        <taxon>rosids</taxon>
        <taxon>fabids</taxon>
        <taxon>Malpighiales</taxon>
        <taxon>Euphorbiaceae</taxon>
        <taxon>Crotonoideae</taxon>
        <taxon>Micrandreae</taxon>
        <taxon>Hevea</taxon>
    </lineage>
</organism>
<evidence type="ECO:0000313" key="4">
    <source>
        <dbReference type="Proteomes" id="UP000467840"/>
    </source>
</evidence>
<proteinExistence type="predicted"/>
<accession>A0A6A6MY95</accession>
<feature type="repeat" description="PPR" evidence="2">
    <location>
        <begin position="217"/>
        <end position="251"/>
    </location>
</feature>
<dbReference type="PANTHER" id="PTHR47493:SF3">
    <property type="entry name" value="PENTACOTRIPEPTIDE-REPEAT REGION OF PRORP DOMAIN-CONTAINING PROTEIN"/>
    <property type="match status" value="1"/>
</dbReference>
<dbReference type="Gene3D" id="1.25.40.10">
    <property type="entry name" value="Tetratricopeptide repeat domain"/>
    <property type="match status" value="3"/>
</dbReference>
<dbReference type="AlphaFoldDB" id="A0A6A6MY95"/>
<dbReference type="InterPro" id="IPR011990">
    <property type="entry name" value="TPR-like_helical_dom_sf"/>
</dbReference>
<keyword evidence="4" id="KW-1185">Reference proteome</keyword>
<gene>
    <name evidence="3" type="ORF">GH714_041428</name>
</gene>
<evidence type="ECO:0000256" key="2">
    <source>
        <dbReference type="PROSITE-ProRule" id="PRU00708"/>
    </source>
</evidence>
<reference evidence="3 4" key="1">
    <citation type="journal article" date="2020" name="Mol. Plant">
        <title>The Chromosome-Based Rubber Tree Genome Provides New Insights into Spurge Genome Evolution and Rubber Biosynthesis.</title>
        <authorList>
            <person name="Liu J."/>
            <person name="Shi C."/>
            <person name="Shi C.C."/>
            <person name="Li W."/>
            <person name="Zhang Q.J."/>
            <person name="Zhang Y."/>
            <person name="Li K."/>
            <person name="Lu H.F."/>
            <person name="Shi C."/>
            <person name="Zhu S.T."/>
            <person name="Xiao Z.Y."/>
            <person name="Nan H."/>
            <person name="Yue Y."/>
            <person name="Zhu X.G."/>
            <person name="Wu Y."/>
            <person name="Hong X.N."/>
            <person name="Fan G.Y."/>
            <person name="Tong Y."/>
            <person name="Zhang D."/>
            <person name="Mao C.L."/>
            <person name="Liu Y.L."/>
            <person name="Hao S.J."/>
            <person name="Liu W.Q."/>
            <person name="Lv M.Q."/>
            <person name="Zhang H.B."/>
            <person name="Liu Y."/>
            <person name="Hu-Tang G.R."/>
            <person name="Wang J.P."/>
            <person name="Wang J.H."/>
            <person name="Sun Y.H."/>
            <person name="Ni S.B."/>
            <person name="Chen W.B."/>
            <person name="Zhang X.C."/>
            <person name="Jiao Y.N."/>
            <person name="Eichler E.E."/>
            <person name="Li G.H."/>
            <person name="Liu X."/>
            <person name="Gao L.Z."/>
        </authorList>
    </citation>
    <scope>NUCLEOTIDE SEQUENCE [LARGE SCALE GENOMIC DNA]</scope>
    <source>
        <strain evidence="4">cv. GT1</strain>
        <tissue evidence="3">Leaf</tissue>
    </source>
</reference>
<dbReference type="Pfam" id="PF01535">
    <property type="entry name" value="PPR"/>
    <property type="match status" value="1"/>
</dbReference>
<keyword evidence="1" id="KW-0677">Repeat</keyword>
<feature type="repeat" description="PPR" evidence="2">
    <location>
        <begin position="252"/>
        <end position="286"/>
    </location>
</feature>
<dbReference type="Pfam" id="PF13041">
    <property type="entry name" value="PPR_2"/>
    <property type="match status" value="1"/>
</dbReference>
<evidence type="ECO:0008006" key="5">
    <source>
        <dbReference type="Google" id="ProtNLM"/>
    </source>
</evidence>
<protein>
    <recommendedName>
        <fullName evidence="5">Pentacotripeptide-repeat region of PRORP domain-containing protein</fullName>
    </recommendedName>
</protein>
<dbReference type="Proteomes" id="UP000467840">
    <property type="component" value="Chromosome 6"/>
</dbReference>
<comment type="caution">
    <text evidence="3">The sequence shown here is derived from an EMBL/GenBank/DDBJ whole genome shotgun (WGS) entry which is preliminary data.</text>
</comment>
<dbReference type="PROSITE" id="PS51375">
    <property type="entry name" value="PPR"/>
    <property type="match status" value="3"/>
</dbReference>
<dbReference type="EMBL" id="JAAGAX010000004">
    <property type="protein sequence ID" value="KAF2318087.1"/>
    <property type="molecule type" value="Genomic_DNA"/>
</dbReference>
<dbReference type="PANTHER" id="PTHR47493">
    <property type="entry name" value="OS08G0520200 PROTEIN"/>
    <property type="match status" value="1"/>
</dbReference>
<dbReference type="NCBIfam" id="TIGR00756">
    <property type="entry name" value="PPR"/>
    <property type="match status" value="3"/>
</dbReference>